<evidence type="ECO:0008006" key="3">
    <source>
        <dbReference type="Google" id="ProtNLM"/>
    </source>
</evidence>
<feature type="transmembrane region" description="Helical" evidence="1">
    <location>
        <begin position="69"/>
        <end position="89"/>
    </location>
</feature>
<protein>
    <recommendedName>
        <fullName evidence="3">UDP-N-acetylmuramyl pentapeptide phosphotransferase/UDP-N-acetylglucosamine-1-phosphate transferase</fullName>
    </recommendedName>
</protein>
<keyword evidence="1" id="KW-1133">Transmembrane helix</keyword>
<reference evidence="2" key="1">
    <citation type="submission" date="2010-01" db="EMBL/GenBank/DDBJ databases">
        <title>Genome fragments of uncultured bacteria from the North Pacific subtropical Gyre.</title>
        <authorList>
            <person name="Pham V.D."/>
            <person name="Delong E.F."/>
        </authorList>
    </citation>
    <scope>NUCLEOTIDE SEQUENCE</scope>
</reference>
<keyword evidence="1" id="KW-0472">Membrane</keyword>
<keyword evidence="1" id="KW-0812">Transmembrane</keyword>
<name>E7C2Q8_9ACTN</name>
<accession>E7C2Q8</accession>
<dbReference type="EMBL" id="GU567964">
    <property type="protein sequence ID" value="ADI21732.1"/>
    <property type="molecule type" value="Genomic_DNA"/>
</dbReference>
<sequence length="288" mass="30548">MIFTLGVFVVAILAALLAWGRLGDHLKVVGPTKDNYRGLPIFSASGIILIAVEALVVANVYWGFSASIYGSHALAVLCLVAIFGLLGWIDDTKAQSLAGGFEGHIRASLTQRSMTTGLMKLVGGVVVAFFAVWIADISEGLVELTRGAAIVALGANLLNLFDRAPARSSKISLLWFLLLFVPILVWGDSYSMLHLVWAAGVVGASIGLAPSELLERHMQGDTGVNPTGAVLGFCTLLVSGNLVQWGVLVILALLNLLSEKVSFSSVIERNALLSRIDRAGLRPRGIKS</sequence>
<feature type="transmembrane region" description="Helical" evidence="1">
    <location>
        <begin position="144"/>
        <end position="161"/>
    </location>
</feature>
<evidence type="ECO:0000256" key="1">
    <source>
        <dbReference type="SAM" id="Phobius"/>
    </source>
</evidence>
<proteinExistence type="predicted"/>
<feature type="transmembrane region" description="Helical" evidence="1">
    <location>
        <begin position="118"/>
        <end position="137"/>
    </location>
</feature>
<evidence type="ECO:0000313" key="2">
    <source>
        <dbReference type="EMBL" id="ADI21732.1"/>
    </source>
</evidence>
<organism evidence="2">
    <name type="scientific">uncultured actinobacterium HF0130_15N16</name>
    <dbReference type="NCBI Taxonomy" id="723601"/>
    <lineage>
        <taxon>Bacteria</taxon>
        <taxon>Bacillati</taxon>
        <taxon>Actinomycetota</taxon>
        <taxon>Actinomycetes</taxon>
        <taxon>marine Actinobacteria clade</taxon>
        <taxon>environmental samples</taxon>
    </lineage>
</organism>
<feature type="transmembrane region" description="Helical" evidence="1">
    <location>
        <begin position="167"/>
        <end position="185"/>
    </location>
</feature>
<feature type="transmembrane region" description="Helical" evidence="1">
    <location>
        <begin position="192"/>
        <end position="209"/>
    </location>
</feature>
<dbReference type="AlphaFoldDB" id="E7C2Q8"/>
<feature type="transmembrane region" description="Helical" evidence="1">
    <location>
        <begin position="229"/>
        <end position="254"/>
    </location>
</feature>
<feature type="transmembrane region" description="Helical" evidence="1">
    <location>
        <begin position="39"/>
        <end position="62"/>
    </location>
</feature>